<comment type="caution">
    <text evidence="2">The sequence shown here is derived from an EMBL/GenBank/DDBJ whole genome shotgun (WGS) entry which is preliminary data.</text>
</comment>
<dbReference type="InterPro" id="IPR003961">
    <property type="entry name" value="FN3_dom"/>
</dbReference>
<dbReference type="EMBL" id="AONQ01000005">
    <property type="protein sequence ID" value="EME71382.1"/>
    <property type="molecule type" value="Genomic_DNA"/>
</dbReference>
<evidence type="ECO:0008006" key="4">
    <source>
        <dbReference type="Google" id="ProtNLM"/>
    </source>
</evidence>
<organism evidence="2 3">
    <name type="scientific">Paramagnetospirillum caucaseum</name>
    <dbReference type="NCBI Taxonomy" id="1244869"/>
    <lineage>
        <taxon>Bacteria</taxon>
        <taxon>Pseudomonadati</taxon>
        <taxon>Pseudomonadota</taxon>
        <taxon>Alphaproteobacteria</taxon>
        <taxon>Rhodospirillales</taxon>
        <taxon>Magnetospirillaceae</taxon>
        <taxon>Paramagnetospirillum</taxon>
    </lineage>
</organism>
<dbReference type="AlphaFoldDB" id="M2ZVF5"/>
<protein>
    <recommendedName>
        <fullName evidence="4">Tip attachment protein J domain-containing protein</fullName>
    </recommendedName>
</protein>
<accession>M2ZVF5</accession>
<evidence type="ECO:0000313" key="2">
    <source>
        <dbReference type="EMBL" id="EME71382.1"/>
    </source>
</evidence>
<proteinExistence type="predicted"/>
<keyword evidence="1" id="KW-0812">Transmembrane</keyword>
<dbReference type="Proteomes" id="UP000011744">
    <property type="component" value="Unassembled WGS sequence"/>
</dbReference>
<dbReference type="CDD" id="cd00063">
    <property type="entry name" value="FN3"/>
    <property type="match status" value="1"/>
</dbReference>
<evidence type="ECO:0000313" key="3">
    <source>
        <dbReference type="Proteomes" id="UP000011744"/>
    </source>
</evidence>
<reference evidence="2 3" key="1">
    <citation type="journal article" date="2014" name="Genome Announc.">
        <title>Draft Genome Sequence of Magnetospirillum sp. Strain SO-1, a Freshwater Magnetotactic Bacterium Isolated from the Ol'khovka River, Russia.</title>
        <authorList>
            <person name="Grouzdev D.S."/>
            <person name="Dziuba M.V."/>
            <person name="Sukhacheva M.S."/>
            <person name="Mardanov A.V."/>
            <person name="Beletskiy A.V."/>
            <person name="Kuznetsov B.B."/>
            <person name="Skryabin K.G."/>
        </authorList>
    </citation>
    <scope>NUCLEOTIDE SEQUENCE [LARGE SCALE GENOMIC DNA]</scope>
    <source>
        <strain evidence="2 3">SO-1</strain>
    </source>
</reference>
<sequence length="1187" mass="125295">MPAVAVGAIASGLAAGGMAAATGAVVLGLSTTLSAVAIGIGSAAFSGVMSMVMSAMTDTPKLGEMPSLSYAAEDRTQMVRQAITVWRTLYGEVKVSGPITFLHTTGASNDKAHVLLTMACHEVDSFLELYLADELVAFGADHVAIGRWAGFARYWTGDGTIVGDAGLQAALEAACPGLWTSEHRQYGRAKVYVEFTYDSKMFPSGIPQISCVMRGKKVHDPRTGNTAWSDNAVLCLRDYLTTGDVGLGIMAYDLLAADINASANVCDESVACVRTQLIPQGEGAVFGDMTGNDGLTAAFDGTSATSQSHSAHSAAAIGRIGKHWEEPRIVGRVMAYPPASGGWSQGWTGDVTLRLLGSADGESWVTLCEETVTDAESQQVPWAPAAEDVTATTAYAWHALEIDATGSGGGVHCAELRFYARVGSERRYACNGTVDSDKAPKDIIGRLLTSCAGNVVYTGGMWSILAGYYRTPAITLTDDDFTGPVKLIGRVSRRESFNAVKGVYVSPDYAWEATDGPPVRNGTYEVEDGRDFEIVTADAGGDTLTATSSVVEGTALRLWTTGILPSPLEVDTTYFAIPQGGGTIKLAASRDDAFAGLSIALADAGGGLHRLRYGEVVWSDSDAPFTTSPSMFQRLAKIKLERARQAQTLEVSCSLRQALRLRAGGTVMVTRARFGWIDKPFDVVDWTFEIQQDNEGVPLLGVRLILKETAATVYDWADGEETILDPAPDTSLPPPWDVSPPTGLAVAAGTDELLLMGDGTVVSRLMITWSDPPQIGLDHLDVQVRETASAEWRDCYPVLPGIEVAYLAPVVDGVSYRLRLRAVTVIGARSDWVESADLVVVGKTEPPPSPASMWRDGTFARWSYTATPPADMAGFLVRQIAGTSRNWAAGAGFPADGAITTARSVDISALTGTRTVMVRAVDTSGNQSADMVAMTIGLGEPSVANILRTVDYKALAWPGTITGGAVSGGDILADDAGDLFLPNGAALFLPVAGDAFLPVSYVALTYEFSYLPASLDTPGSLTIVSAIAGDGWQIEYRPLDDSLFLPAGDELFLPLAADSFLGTAQAPWTSWPGQVGATRQRYLFRVSVDAGSRCGIISAATLTLDVPDITESFDDLAISAGGSRVPITRSYREIDYVGEITVQDGGSGAVAVLVVDKDPILGPLLRAVNSSGDSVAATIDIHNLKGH</sequence>
<dbReference type="STRING" id="1244869.H261_03198"/>
<gene>
    <name evidence="2" type="ORF">H261_03198</name>
</gene>
<feature type="transmembrane region" description="Helical" evidence="1">
    <location>
        <begin position="33"/>
        <end position="55"/>
    </location>
</feature>
<keyword evidence="1" id="KW-0472">Membrane</keyword>
<evidence type="ECO:0000256" key="1">
    <source>
        <dbReference type="SAM" id="Phobius"/>
    </source>
</evidence>
<name>M2ZVF5_9PROT</name>
<dbReference type="eggNOG" id="COG4733">
    <property type="taxonomic scope" value="Bacteria"/>
</dbReference>
<keyword evidence="3" id="KW-1185">Reference proteome</keyword>
<dbReference type="PATRIC" id="fig|1244869.3.peg.639"/>
<dbReference type="RefSeq" id="WP_008614247.1">
    <property type="nucleotide sequence ID" value="NZ_AONQ01000005.1"/>
</dbReference>
<dbReference type="OrthoDB" id="7357280at2"/>
<keyword evidence="1" id="KW-1133">Transmembrane helix</keyword>